<dbReference type="GO" id="GO:0001228">
    <property type="term" value="F:DNA-binding transcription activator activity, RNA polymerase II-specific"/>
    <property type="evidence" value="ECO:0007669"/>
    <property type="project" value="TreeGrafter"/>
</dbReference>
<keyword evidence="2" id="KW-0479">Metal-binding</keyword>
<dbReference type="PROSITE" id="PS00028">
    <property type="entry name" value="ZINC_FINGER_C2H2_1"/>
    <property type="match status" value="1"/>
</dbReference>
<feature type="domain" description="C2H2-type" evidence="8">
    <location>
        <begin position="98"/>
        <end position="125"/>
    </location>
</feature>
<dbReference type="Gene3D" id="3.30.160.60">
    <property type="entry name" value="Classic Zinc Finger"/>
    <property type="match status" value="1"/>
</dbReference>
<dbReference type="SUPFAM" id="SSF57667">
    <property type="entry name" value="beta-beta-alpha zinc fingers"/>
    <property type="match status" value="1"/>
</dbReference>
<dbReference type="InterPro" id="IPR041661">
    <property type="entry name" value="ZN622/Rei1/Reh1_Znf-C2H2"/>
</dbReference>
<proteinExistence type="predicted"/>
<evidence type="ECO:0000256" key="6">
    <source>
        <dbReference type="ARBA" id="ARBA00023242"/>
    </source>
</evidence>
<keyword evidence="3" id="KW-0677">Repeat</keyword>
<evidence type="ECO:0000256" key="2">
    <source>
        <dbReference type="ARBA" id="ARBA00022723"/>
    </source>
</evidence>
<evidence type="ECO:0000256" key="7">
    <source>
        <dbReference type="PROSITE-ProRule" id="PRU00042"/>
    </source>
</evidence>
<dbReference type="Pfam" id="PF12756">
    <property type="entry name" value="zf-C2H2_2"/>
    <property type="match status" value="1"/>
</dbReference>
<dbReference type="GO" id="GO:0005634">
    <property type="term" value="C:nucleus"/>
    <property type="evidence" value="ECO:0007669"/>
    <property type="project" value="UniProtKB-SubCell"/>
</dbReference>
<dbReference type="GO" id="GO:0000978">
    <property type="term" value="F:RNA polymerase II cis-regulatory region sequence-specific DNA binding"/>
    <property type="evidence" value="ECO:0007669"/>
    <property type="project" value="TreeGrafter"/>
</dbReference>
<evidence type="ECO:0000256" key="3">
    <source>
        <dbReference type="ARBA" id="ARBA00022737"/>
    </source>
</evidence>
<dbReference type="SMART" id="SM00355">
    <property type="entry name" value="ZnF_C2H2"/>
    <property type="match status" value="4"/>
</dbReference>
<protein>
    <recommendedName>
        <fullName evidence="8">C2H2-type domain-containing protein</fullName>
    </recommendedName>
</protein>
<evidence type="ECO:0000259" key="8">
    <source>
        <dbReference type="PROSITE" id="PS50157"/>
    </source>
</evidence>
<keyword evidence="6" id="KW-0539">Nucleus</keyword>
<comment type="subcellular location">
    <subcellularLocation>
        <location evidence="1">Nucleus</location>
    </subcellularLocation>
</comment>
<dbReference type="PANTHER" id="PTHR24376:SF235">
    <property type="entry name" value="C2H2-TYPE DOMAIN-CONTAINING PROTEIN"/>
    <property type="match status" value="1"/>
</dbReference>
<name>A0AA38X0M9_9EURO</name>
<dbReference type="GO" id="GO:0008270">
    <property type="term" value="F:zinc ion binding"/>
    <property type="evidence" value="ECO:0007669"/>
    <property type="project" value="UniProtKB-KW"/>
</dbReference>
<evidence type="ECO:0000256" key="5">
    <source>
        <dbReference type="ARBA" id="ARBA00022833"/>
    </source>
</evidence>
<sequence>MVRENQVIISEDDGRYECRPCNRTFNSFNGLNNHCQKARVHSYGDQWCERCEWLFVSPGARDSHTSNSSRHNLCPASNCNLDFSEEEGLDEHMAADHHWCIDCKRYFNNENELTQHKRVHLPRNIECLGCDRQFSEFAAMILHLEAGTCASQTDVDDLDRWMANSRLHQYVDYAYDPVKYCCPHCDRRFDYLSAFCQHVATTTCEQNPGTTFWHVERTIRRNLR</sequence>
<dbReference type="InterPro" id="IPR013087">
    <property type="entry name" value="Znf_C2H2_type"/>
</dbReference>
<dbReference type="PROSITE" id="PS50157">
    <property type="entry name" value="ZINC_FINGER_C2H2_2"/>
    <property type="match status" value="2"/>
</dbReference>
<evidence type="ECO:0000256" key="1">
    <source>
        <dbReference type="ARBA" id="ARBA00004123"/>
    </source>
</evidence>
<evidence type="ECO:0000313" key="10">
    <source>
        <dbReference type="Proteomes" id="UP001172673"/>
    </source>
</evidence>
<keyword evidence="5" id="KW-0862">Zinc</keyword>
<dbReference type="InterPro" id="IPR036236">
    <property type="entry name" value="Znf_C2H2_sf"/>
</dbReference>
<organism evidence="9 10">
    <name type="scientific">Cladophialophora chaetospira</name>
    <dbReference type="NCBI Taxonomy" id="386627"/>
    <lineage>
        <taxon>Eukaryota</taxon>
        <taxon>Fungi</taxon>
        <taxon>Dikarya</taxon>
        <taxon>Ascomycota</taxon>
        <taxon>Pezizomycotina</taxon>
        <taxon>Eurotiomycetes</taxon>
        <taxon>Chaetothyriomycetidae</taxon>
        <taxon>Chaetothyriales</taxon>
        <taxon>Herpotrichiellaceae</taxon>
        <taxon>Cladophialophora</taxon>
    </lineage>
</organism>
<comment type="caution">
    <text evidence="9">The sequence shown here is derived from an EMBL/GenBank/DDBJ whole genome shotgun (WGS) entry which is preliminary data.</text>
</comment>
<feature type="domain" description="C2H2-type" evidence="8">
    <location>
        <begin position="16"/>
        <end position="46"/>
    </location>
</feature>
<evidence type="ECO:0000256" key="4">
    <source>
        <dbReference type="ARBA" id="ARBA00022771"/>
    </source>
</evidence>
<keyword evidence="10" id="KW-1185">Reference proteome</keyword>
<keyword evidence="4 7" id="KW-0863">Zinc-finger</keyword>
<dbReference type="AlphaFoldDB" id="A0AA38X0M9"/>
<dbReference type="EMBL" id="JAPDRK010000018">
    <property type="protein sequence ID" value="KAJ9604617.1"/>
    <property type="molecule type" value="Genomic_DNA"/>
</dbReference>
<reference evidence="9" key="1">
    <citation type="submission" date="2022-10" db="EMBL/GenBank/DDBJ databases">
        <title>Culturing micro-colonial fungi from biological soil crusts in the Mojave desert and describing Neophaeococcomyces mojavensis, and introducing the new genera and species Taxawa tesnikishii.</title>
        <authorList>
            <person name="Kurbessoian T."/>
            <person name="Stajich J.E."/>
        </authorList>
    </citation>
    <scope>NUCLEOTIDE SEQUENCE</scope>
    <source>
        <strain evidence="9">TK_41</strain>
    </source>
</reference>
<dbReference type="Proteomes" id="UP001172673">
    <property type="component" value="Unassembled WGS sequence"/>
</dbReference>
<dbReference type="PANTHER" id="PTHR24376">
    <property type="entry name" value="ZINC FINGER PROTEIN"/>
    <property type="match status" value="1"/>
</dbReference>
<accession>A0AA38X0M9</accession>
<gene>
    <name evidence="9" type="ORF">H2200_010731</name>
</gene>
<evidence type="ECO:0000313" key="9">
    <source>
        <dbReference type="EMBL" id="KAJ9604617.1"/>
    </source>
</evidence>